<reference evidence="4 5" key="1">
    <citation type="submission" date="2018-10" db="EMBL/GenBank/DDBJ databases">
        <title>Isolation of pseudouridimycin from Streptomyces albus DSM 40763.</title>
        <authorList>
            <person name="Rosenqvist P."/>
            <person name="Metsae-Ketelae M."/>
            <person name="Virta P."/>
        </authorList>
    </citation>
    <scope>NUCLEOTIDE SEQUENCE [LARGE SCALE GENOMIC DNA]</scope>
    <source>
        <strain evidence="4 5">DSM 40763</strain>
    </source>
</reference>
<name>A0A6C1C9J4_9ACTN</name>
<dbReference type="PANTHER" id="PTHR13794:SF58">
    <property type="entry name" value="MITOCHONDRIAL ENOLASE SUPERFAMILY MEMBER 1"/>
    <property type="match status" value="1"/>
</dbReference>
<dbReference type="Pfam" id="PF02746">
    <property type="entry name" value="MR_MLE_N"/>
    <property type="match status" value="1"/>
</dbReference>
<evidence type="ECO:0000313" key="4">
    <source>
        <dbReference type="EMBL" id="TGG85481.1"/>
    </source>
</evidence>
<dbReference type="SMART" id="SM00922">
    <property type="entry name" value="MR_MLE"/>
    <property type="match status" value="1"/>
</dbReference>
<dbReference type="InterPro" id="IPR013341">
    <property type="entry name" value="Mandelate_racemase_N_dom"/>
</dbReference>
<evidence type="ECO:0000313" key="5">
    <source>
        <dbReference type="Proteomes" id="UP000298111"/>
    </source>
</evidence>
<dbReference type="GeneID" id="75180420"/>
<dbReference type="InterPro" id="IPR046945">
    <property type="entry name" value="RHMD-like"/>
</dbReference>
<comment type="caution">
    <text evidence="4">The sequence shown here is derived from an EMBL/GenBank/DDBJ whole genome shotgun (WGS) entry which is preliminary data.</text>
</comment>
<dbReference type="GO" id="GO:0000287">
    <property type="term" value="F:magnesium ion binding"/>
    <property type="evidence" value="ECO:0007669"/>
    <property type="project" value="TreeGrafter"/>
</dbReference>
<dbReference type="RefSeq" id="WP_016470756.1">
    <property type="nucleotide sequence ID" value="NZ_BBQG01000051.1"/>
</dbReference>
<dbReference type="GO" id="GO:0016836">
    <property type="term" value="F:hydro-lyase activity"/>
    <property type="evidence" value="ECO:0007669"/>
    <property type="project" value="TreeGrafter"/>
</dbReference>
<dbReference type="Proteomes" id="UP000298111">
    <property type="component" value="Unassembled WGS sequence"/>
</dbReference>
<dbReference type="SUPFAM" id="SSF54826">
    <property type="entry name" value="Enolase N-terminal domain-like"/>
    <property type="match status" value="1"/>
</dbReference>
<dbReference type="EMBL" id="RCIY01000044">
    <property type="protein sequence ID" value="TGG85481.1"/>
    <property type="molecule type" value="Genomic_DNA"/>
</dbReference>
<sequence>MTGTGTAREADAGPGAGRAALDDLGIHAFRVPTDGPGGAEEDGTLRWQATTAVVVEAHAGGHTGLGYTYGDVSIADFIGSALAPAVRGGDALAPAALWHRMFAAIRNAGRPGLGAMAVSAVDIALWDLKARLLGLPLHRLLPAAHQEVPVYGSGGFTNYPLGRLVDQLTGWAEQGIPRVKLKISRHPEQDPARLSAVREALGPRVELYTDANGALSRKEALYWARRLAEEWDVRWLEEPVSSDDPAGLRLLRDQGPGRLEIAAGEYGYVLGDFAGLLEAQAVDCLQADVTRCGGITGLLQVAGLAAAHRVDLSAHCAPAVSAHAFCAVQRLRHLEYFHDHVRAEALLFDGVPRPEDGALRPAADRPGLGLRVRWADAEQYRIRGSRPG</sequence>
<accession>A0A6C1C9J4</accession>
<proteinExistence type="predicted"/>
<dbReference type="SUPFAM" id="SSF51604">
    <property type="entry name" value="Enolase C-terminal domain-like"/>
    <property type="match status" value="1"/>
</dbReference>
<dbReference type="SFLD" id="SFLDS00001">
    <property type="entry name" value="Enolase"/>
    <property type="match status" value="1"/>
</dbReference>
<dbReference type="InterPro" id="IPR013342">
    <property type="entry name" value="Mandelate_racemase_C"/>
</dbReference>
<keyword evidence="3" id="KW-0460">Magnesium</keyword>
<comment type="cofactor">
    <cofactor evidence="1">
        <name>Mg(2+)</name>
        <dbReference type="ChEBI" id="CHEBI:18420"/>
    </cofactor>
</comment>
<evidence type="ECO:0000256" key="3">
    <source>
        <dbReference type="ARBA" id="ARBA00022842"/>
    </source>
</evidence>
<protein>
    <submittedName>
        <fullName evidence="4">Mandelate racemase</fullName>
    </submittedName>
</protein>
<dbReference type="Gene3D" id="3.30.390.10">
    <property type="entry name" value="Enolase-like, N-terminal domain"/>
    <property type="match status" value="1"/>
</dbReference>
<dbReference type="CDD" id="cd03328">
    <property type="entry name" value="MR_like_3"/>
    <property type="match status" value="1"/>
</dbReference>
<dbReference type="InterPro" id="IPR029065">
    <property type="entry name" value="Enolase_C-like"/>
</dbReference>
<evidence type="ECO:0000256" key="1">
    <source>
        <dbReference type="ARBA" id="ARBA00001946"/>
    </source>
</evidence>
<dbReference type="PANTHER" id="PTHR13794">
    <property type="entry name" value="ENOLASE SUPERFAMILY, MANDELATE RACEMASE"/>
    <property type="match status" value="1"/>
</dbReference>
<keyword evidence="2" id="KW-0479">Metal-binding</keyword>
<dbReference type="InterPro" id="IPR029017">
    <property type="entry name" value="Enolase-like_N"/>
</dbReference>
<dbReference type="InterPro" id="IPR036849">
    <property type="entry name" value="Enolase-like_C_sf"/>
</dbReference>
<dbReference type="AlphaFoldDB" id="A0A6C1C9J4"/>
<dbReference type="Gene3D" id="3.20.20.120">
    <property type="entry name" value="Enolase-like C-terminal domain"/>
    <property type="match status" value="1"/>
</dbReference>
<gene>
    <name evidence="4" type="ORF">D8771_09870</name>
</gene>
<dbReference type="SFLD" id="SFLDG00179">
    <property type="entry name" value="mandelate_racemase"/>
    <property type="match status" value="1"/>
</dbReference>
<evidence type="ECO:0000256" key="2">
    <source>
        <dbReference type="ARBA" id="ARBA00022723"/>
    </source>
</evidence>
<organism evidence="4 5">
    <name type="scientific">Streptomyces albus</name>
    <dbReference type="NCBI Taxonomy" id="1888"/>
    <lineage>
        <taxon>Bacteria</taxon>
        <taxon>Bacillati</taxon>
        <taxon>Actinomycetota</taxon>
        <taxon>Actinomycetes</taxon>
        <taxon>Kitasatosporales</taxon>
        <taxon>Streptomycetaceae</taxon>
        <taxon>Streptomyces</taxon>
    </lineage>
</organism>
<dbReference type="GO" id="GO:0016052">
    <property type="term" value="P:carbohydrate catabolic process"/>
    <property type="evidence" value="ECO:0007669"/>
    <property type="project" value="TreeGrafter"/>
</dbReference>
<dbReference type="Pfam" id="PF13378">
    <property type="entry name" value="MR_MLE_C"/>
    <property type="match status" value="1"/>
</dbReference>